<dbReference type="Proteomes" id="UP000815325">
    <property type="component" value="Unassembled WGS sequence"/>
</dbReference>
<feature type="region of interest" description="Disordered" evidence="1">
    <location>
        <begin position="1"/>
        <end position="68"/>
    </location>
</feature>
<evidence type="ECO:0000256" key="1">
    <source>
        <dbReference type="SAM" id="MobiDB-lite"/>
    </source>
</evidence>
<feature type="compositionally biased region" description="Polar residues" evidence="1">
    <location>
        <begin position="27"/>
        <end position="39"/>
    </location>
</feature>
<dbReference type="EMBL" id="MU069450">
    <property type="protein sequence ID" value="KAF5843000.1"/>
    <property type="molecule type" value="Genomic_DNA"/>
</dbReference>
<comment type="caution">
    <text evidence="2">The sequence shown here is derived from an EMBL/GenBank/DDBJ whole genome shotgun (WGS) entry which is preliminary data.</text>
</comment>
<name>A0ABQ7H817_DUNSA</name>
<sequence length="88" mass="9523">MRPQSSTGPTPSTTSSTQDTISPFSAMASTPGTPGVSSSVERRHPTHHHTGLQHKHGSHSDPEEDDLDEWFSVRTPSGKHHISPSMLQ</sequence>
<keyword evidence="3" id="KW-1185">Reference proteome</keyword>
<accession>A0ABQ7H817</accession>
<feature type="compositionally biased region" description="Basic residues" evidence="1">
    <location>
        <begin position="44"/>
        <end position="57"/>
    </location>
</feature>
<proteinExistence type="predicted"/>
<evidence type="ECO:0008006" key="4">
    <source>
        <dbReference type="Google" id="ProtNLM"/>
    </source>
</evidence>
<protein>
    <recommendedName>
        <fullName evidence="4">Encoded protein</fullName>
    </recommendedName>
</protein>
<evidence type="ECO:0000313" key="3">
    <source>
        <dbReference type="Proteomes" id="UP000815325"/>
    </source>
</evidence>
<organism evidence="2 3">
    <name type="scientific">Dunaliella salina</name>
    <name type="common">Green alga</name>
    <name type="synonym">Protococcus salinus</name>
    <dbReference type="NCBI Taxonomy" id="3046"/>
    <lineage>
        <taxon>Eukaryota</taxon>
        <taxon>Viridiplantae</taxon>
        <taxon>Chlorophyta</taxon>
        <taxon>core chlorophytes</taxon>
        <taxon>Chlorophyceae</taxon>
        <taxon>CS clade</taxon>
        <taxon>Chlamydomonadales</taxon>
        <taxon>Dunaliellaceae</taxon>
        <taxon>Dunaliella</taxon>
    </lineage>
</organism>
<feature type="non-terminal residue" evidence="2">
    <location>
        <position position="88"/>
    </location>
</feature>
<evidence type="ECO:0000313" key="2">
    <source>
        <dbReference type="EMBL" id="KAF5843000.1"/>
    </source>
</evidence>
<reference evidence="2" key="1">
    <citation type="submission" date="2017-08" db="EMBL/GenBank/DDBJ databases">
        <authorList>
            <person name="Polle J.E."/>
            <person name="Barry K."/>
            <person name="Cushman J."/>
            <person name="Schmutz J."/>
            <person name="Tran D."/>
            <person name="Hathwaick L.T."/>
            <person name="Yim W.C."/>
            <person name="Jenkins J."/>
            <person name="Mckie-Krisberg Z.M."/>
            <person name="Prochnik S."/>
            <person name="Lindquist E."/>
            <person name="Dockter R.B."/>
            <person name="Adam C."/>
            <person name="Molina H."/>
            <person name="Bunkerborg J."/>
            <person name="Jin E."/>
            <person name="Buchheim M."/>
            <person name="Magnuson J."/>
        </authorList>
    </citation>
    <scope>NUCLEOTIDE SEQUENCE</scope>
    <source>
        <strain evidence="2">CCAP 19/18</strain>
    </source>
</reference>
<gene>
    <name evidence="2" type="ORF">DUNSADRAFT_3129</name>
</gene>
<feature type="compositionally biased region" description="Low complexity" evidence="1">
    <location>
        <begin position="1"/>
        <end position="23"/>
    </location>
</feature>